<dbReference type="InterPro" id="IPR023346">
    <property type="entry name" value="Lysozyme-like_dom_sf"/>
</dbReference>
<dbReference type="SUPFAM" id="SSF53955">
    <property type="entry name" value="Lysozyme-like"/>
    <property type="match status" value="1"/>
</dbReference>
<keyword evidence="3 7" id="KW-0081">Bacteriolytic enzyme</keyword>
<reference evidence="10 11" key="1">
    <citation type="submission" date="2024-02" db="EMBL/GenBank/DDBJ databases">
        <title>A new putative Pannonibacter species isolated from two cases of bloodstream infections in paediatric patients.</title>
        <authorList>
            <person name="Castellana S."/>
            <person name="De Laurentiis V."/>
            <person name="Grassi M."/>
            <person name="De Leonardis F."/>
            <person name="Mosca A."/>
            <person name="De Carlo C."/>
            <person name="Sparapano E."/>
            <person name="Ronga L."/>
            <person name="Santacroce L."/>
            <person name="Chironna M."/>
            <person name="De Robertis A."/>
            <person name="Bianco A."/>
            <person name="Del Sambro L."/>
            <person name="Capozzi L."/>
            <person name="Parisi A."/>
        </authorList>
    </citation>
    <scope>NUCLEOTIDE SEQUENCE [LARGE SCALE GENOMIC DNA]</scope>
    <source>
        <strain evidence="10 11">Pt2</strain>
    </source>
</reference>
<keyword evidence="8" id="KW-0812">Transmembrane</keyword>
<evidence type="ECO:0000256" key="8">
    <source>
        <dbReference type="SAM" id="Phobius"/>
    </source>
</evidence>
<dbReference type="GO" id="GO:0016787">
    <property type="term" value="F:hydrolase activity"/>
    <property type="evidence" value="ECO:0007669"/>
    <property type="project" value="UniProtKB-KW"/>
</dbReference>
<evidence type="ECO:0000256" key="5">
    <source>
        <dbReference type="ARBA" id="ARBA00023200"/>
    </source>
</evidence>
<feature type="transmembrane region" description="Helical" evidence="8">
    <location>
        <begin position="275"/>
        <end position="296"/>
    </location>
</feature>
<dbReference type="PANTHER" id="PTHR38107">
    <property type="match status" value="1"/>
</dbReference>
<dbReference type="Gene3D" id="1.10.101.10">
    <property type="entry name" value="PGBD-like superfamily/PGBD"/>
    <property type="match status" value="1"/>
</dbReference>
<evidence type="ECO:0000256" key="3">
    <source>
        <dbReference type="ARBA" id="ARBA00022638"/>
    </source>
</evidence>
<evidence type="ECO:0000256" key="4">
    <source>
        <dbReference type="ARBA" id="ARBA00022801"/>
    </source>
</evidence>
<dbReference type="CDD" id="cd00737">
    <property type="entry name" value="lyz_endolysin_autolysin"/>
    <property type="match status" value="1"/>
</dbReference>
<comment type="catalytic activity">
    <reaction evidence="1 7">
        <text>Hydrolysis of (1-&gt;4)-beta-linkages between N-acetylmuramic acid and N-acetyl-D-glucosamine residues in a peptidoglycan and between N-acetyl-D-glucosamine residues in chitodextrins.</text>
        <dbReference type="EC" id="3.2.1.17"/>
    </reaction>
</comment>
<dbReference type="EMBL" id="JBAKBE010000011">
    <property type="protein sequence ID" value="MEH0098046.1"/>
    <property type="molecule type" value="Genomic_DNA"/>
</dbReference>
<evidence type="ECO:0000256" key="1">
    <source>
        <dbReference type="ARBA" id="ARBA00000632"/>
    </source>
</evidence>
<dbReference type="Proteomes" id="UP001380822">
    <property type="component" value="Unassembled WGS sequence"/>
</dbReference>
<keyword evidence="8" id="KW-1133">Transmembrane helix</keyword>
<keyword evidence="2 7" id="KW-0929">Antimicrobial</keyword>
<proteinExistence type="inferred from homology"/>
<dbReference type="InterPro" id="IPR002196">
    <property type="entry name" value="Glyco_hydro_24"/>
</dbReference>
<dbReference type="Gene3D" id="1.10.530.40">
    <property type="match status" value="1"/>
</dbReference>
<protein>
    <recommendedName>
        <fullName evidence="7">Lysozyme</fullName>
        <ecNumber evidence="7">3.2.1.17</ecNumber>
    </recommendedName>
</protein>
<comment type="caution">
    <text evidence="10">The sequence shown here is derived from an EMBL/GenBank/DDBJ whole genome shotgun (WGS) entry which is preliminary data.</text>
</comment>
<dbReference type="RefSeq" id="WP_334252400.1">
    <property type="nucleotide sequence ID" value="NZ_JBAKBE010000011.1"/>
</dbReference>
<dbReference type="InterPro" id="IPR034690">
    <property type="entry name" value="Endolysin_T4_type"/>
</dbReference>
<keyword evidence="11" id="KW-1185">Reference proteome</keyword>
<evidence type="ECO:0000256" key="7">
    <source>
        <dbReference type="RuleBase" id="RU003788"/>
    </source>
</evidence>
<feature type="domain" description="Peptidoglycan binding-like" evidence="9">
    <location>
        <begin position="184"/>
        <end position="230"/>
    </location>
</feature>
<keyword evidence="8" id="KW-0472">Membrane</keyword>
<dbReference type="PANTHER" id="PTHR38107:SF3">
    <property type="entry name" value="LYSOZYME RRRD-RELATED"/>
    <property type="match status" value="1"/>
</dbReference>
<dbReference type="Pfam" id="PF00959">
    <property type="entry name" value="Phage_lysozyme"/>
    <property type="match status" value="1"/>
</dbReference>
<dbReference type="InterPro" id="IPR036365">
    <property type="entry name" value="PGBD-like_sf"/>
</dbReference>
<dbReference type="SUPFAM" id="SSF47090">
    <property type="entry name" value="PGBD-like"/>
    <property type="match status" value="1"/>
</dbReference>
<name>A0ABU7ZS52_9HYPH</name>
<dbReference type="InterPro" id="IPR051018">
    <property type="entry name" value="Bacteriophage_GH24"/>
</dbReference>
<dbReference type="Pfam" id="PF01471">
    <property type="entry name" value="PG_binding_1"/>
    <property type="match status" value="1"/>
</dbReference>
<keyword evidence="6 7" id="KW-0326">Glycosidase</keyword>
<comment type="similarity">
    <text evidence="7">Belongs to the glycosyl hydrolase 24 family.</text>
</comment>
<evidence type="ECO:0000313" key="10">
    <source>
        <dbReference type="EMBL" id="MEH0098046.1"/>
    </source>
</evidence>
<evidence type="ECO:0000256" key="6">
    <source>
        <dbReference type="ARBA" id="ARBA00023295"/>
    </source>
</evidence>
<evidence type="ECO:0000313" key="11">
    <source>
        <dbReference type="Proteomes" id="UP001380822"/>
    </source>
</evidence>
<dbReference type="EC" id="3.2.1.17" evidence="7"/>
<keyword evidence="4 7" id="KW-0378">Hydrolase</keyword>
<dbReference type="InterPro" id="IPR036366">
    <property type="entry name" value="PGBDSf"/>
</dbReference>
<dbReference type="InterPro" id="IPR002477">
    <property type="entry name" value="Peptidoglycan-bd-like"/>
</dbReference>
<gene>
    <name evidence="10" type="ORF">V6L76_17420</name>
</gene>
<dbReference type="InterPro" id="IPR023347">
    <property type="entry name" value="Lysozyme_dom_sf"/>
</dbReference>
<evidence type="ECO:0000256" key="2">
    <source>
        <dbReference type="ARBA" id="ARBA00022529"/>
    </source>
</evidence>
<evidence type="ECO:0000259" key="9">
    <source>
        <dbReference type="Pfam" id="PF01471"/>
    </source>
</evidence>
<keyword evidence="5" id="KW-1035">Host cytoplasm</keyword>
<dbReference type="HAMAP" id="MF_04110">
    <property type="entry name" value="ENDOLYSIN_T4"/>
    <property type="match status" value="1"/>
</dbReference>
<dbReference type="InterPro" id="IPR033907">
    <property type="entry name" value="Endolysin_autolysin"/>
</dbReference>
<sequence length="320" mass="34831">MTTPTTISERGRATLIHHEGEPLRAYRDAAGVWTIGAGLTAASGVVKPRAGMTITREEARRLLDLAITRNYAPRVARHLDTTRVPHRQAAFDGSVSFDYNTGRIHDCTWAQRFNAGNFSGARASLLTWVRAGGRVLRGLERRRRDEADMIFDGHYPLLPQQVQPAETPFAVWAIAVDDSTRDRVRELLVRLGYPVGSDVSRVQQIAVRQFQGDRGLVVDGIIGRATLETMQREIDAQARSTAAATGASGGAVAGGSSQVIPPDSLPDGSALSTDLLLIGGCVALAGCALYGLWLAYHYRDLIAARIHHRAPRLAEFLRSF</sequence>
<accession>A0ABU7ZS52</accession>
<organism evidence="10 11">
    <name type="scientific">Pannonibacter anstelovis</name>
    <dbReference type="NCBI Taxonomy" id="3121537"/>
    <lineage>
        <taxon>Bacteria</taxon>
        <taxon>Pseudomonadati</taxon>
        <taxon>Pseudomonadota</taxon>
        <taxon>Alphaproteobacteria</taxon>
        <taxon>Hyphomicrobiales</taxon>
        <taxon>Stappiaceae</taxon>
        <taxon>Pannonibacter</taxon>
    </lineage>
</organism>